<sequence>MDIERGLELPRDSILEGLPHFQGARSIKLSTAVESAAGTPLTGEPLEIHCSTKSGRMPAFTRGWYDIACYASLKSGDTVSFYKEFPEVVSTVQQEYVESIIVVSL</sequence>
<keyword evidence="2" id="KW-1185">Reference proteome</keyword>
<gene>
    <name evidence="1" type="ORF">DCAF_LOCUS27378</name>
</gene>
<name>A0AAV1SWU0_9ROSI</name>
<evidence type="ECO:0008006" key="3">
    <source>
        <dbReference type="Google" id="ProtNLM"/>
    </source>
</evidence>
<proteinExistence type="predicted"/>
<comment type="caution">
    <text evidence="1">The sequence shown here is derived from an EMBL/GenBank/DDBJ whole genome shotgun (WGS) entry which is preliminary data.</text>
</comment>
<dbReference type="EMBL" id="CAWUPB010001197">
    <property type="protein sequence ID" value="CAK7357094.1"/>
    <property type="molecule type" value="Genomic_DNA"/>
</dbReference>
<dbReference type="Proteomes" id="UP001314170">
    <property type="component" value="Unassembled WGS sequence"/>
</dbReference>
<evidence type="ECO:0000313" key="2">
    <source>
        <dbReference type="Proteomes" id="UP001314170"/>
    </source>
</evidence>
<reference evidence="1 2" key="1">
    <citation type="submission" date="2024-01" db="EMBL/GenBank/DDBJ databases">
        <authorList>
            <person name="Waweru B."/>
        </authorList>
    </citation>
    <scope>NUCLEOTIDE SEQUENCE [LARGE SCALE GENOMIC DNA]</scope>
</reference>
<dbReference type="AlphaFoldDB" id="A0AAV1SWU0"/>
<organism evidence="1 2">
    <name type="scientific">Dovyalis caffra</name>
    <dbReference type="NCBI Taxonomy" id="77055"/>
    <lineage>
        <taxon>Eukaryota</taxon>
        <taxon>Viridiplantae</taxon>
        <taxon>Streptophyta</taxon>
        <taxon>Embryophyta</taxon>
        <taxon>Tracheophyta</taxon>
        <taxon>Spermatophyta</taxon>
        <taxon>Magnoliopsida</taxon>
        <taxon>eudicotyledons</taxon>
        <taxon>Gunneridae</taxon>
        <taxon>Pentapetalae</taxon>
        <taxon>rosids</taxon>
        <taxon>fabids</taxon>
        <taxon>Malpighiales</taxon>
        <taxon>Salicaceae</taxon>
        <taxon>Flacourtieae</taxon>
        <taxon>Dovyalis</taxon>
    </lineage>
</organism>
<protein>
    <recommendedName>
        <fullName evidence="3">TF-B3 domain-containing protein</fullName>
    </recommendedName>
</protein>
<accession>A0AAV1SWU0</accession>
<evidence type="ECO:0000313" key="1">
    <source>
        <dbReference type="EMBL" id="CAK7357094.1"/>
    </source>
</evidence>